<feature type="transmembrane region" description="Helical" evidence="1">
    <location>
        <begin position="12"/>
        <end position="30"/>
    </location>
</feature>
<dbReference type="KEGG" id="vg:65130721"/>
<dbReference type="GeneID" id="65130721"/>
<evidence type="ECO:0000313" key="3">
    <source>
        <dbReference type="Proteomes" id="UP000593713"/>
    </source>
</evidence>
<evidence type="ECO:0000256" key="1">
    <source>
        <dbReference type="SAM" id="Phobius"/>
    </source>
</evidence>
<keyword evidence="1" id="KW-0812">Transmembrane</keyword>
<protein>
    <submittedName>
        <fullName evidence="2">Uncharacterized protein</fullName>
    </submittedName>
</protein>
<keyword evidence="1" id="KW-1133">Transmembrane helix</keyword>
<keyword evidence="1" id="KW-0472">Membrane</keyword>
<evidence type="ECO:0000313" key="2">
    <source>
        <dbReference type="EMBL" id="QOR56804.1"/>
    </source>
</evidence>
<proteinExistence type="predicted"/>
<reference evidence="2 3" key="1">
    <citation type="submission" date="2020-07" db="EMBL/GenBank/DDBJ databases">
        <title>Taxonomic proposal: Crassvirales, a new order of highly abundant and diverse bacterial viruses.</title>
        <authorList>
            <person name="Shkoporov A.N."/>
            <person name="Stockdale S.R."/>
            <person name="Guerin E."/>
            <person name="Ross R.P."/>
            <person name="Hill C."/>
        </authorList>
    </citation>
    <scope>NUCLEOTIDE SEQUENCE [LARGE SCALE GENOMIC DNA]</scope>
</reference>
<sequence length="101" mass="12304">MIKVIKYYELNRISRILVIAIITYIVGILIKREYEESKTVYNFVDLQMKYKNYILVNKERSITNDEEYKFTLRNPITNQNSTVYVKYYLYHHVYFVGDTIK</sequence>
<name>A0A7M1RRP2_9CAUD</name>
<keyword evidence="3" id="KW-1185">Reference proteome</keyword>
<dbReference type="Proteomes" id="UP000593713">
    <property type="component" value="Segment"/>
</dbReference>
<dbReference type="RefSeq" id="YP_010112256.1">
    <property type="nucleotide sequence ID" value="NC_055889.1"/>
</dbReference>
<dbReference type="EMBL" id="MT774396">
    <property type="protein sequence ID" value="QOR56804.1"/>
    <property type="molecule type" value="Genomic_DNA"/>
</dbReference>
<accession>A0A7M1RRP2</accession>
<organism evidence="2 3">
    <name type="scientific">uncultured phage cr53_1</name>
    <dbReference type="NCBI Taxonomy" id="2772080"/>
    <lineage>
        <taxon>Viruses</taxon>
        <taxon>Duplodnaviria</taxon>
        <taxon>Heunggongvirae</taxon>
        <taxon>Uroviricota</taxon>
        <taxon>Caudoviricetes</taxon>
        <taxon>Crassvirales</taxon>
        <taxon>Suoliviridae</taxon>
        <taxon>Loutivirinae</taxon>
        <taxon>Blohavirus</taxon>
        <taxon>Blohavirus americanus</taxon>
    </lineage>
</organism>